<protein>
    <submittedName>
        <fullName evidence="3">Uncharacterized protein</fullName>
    </submittedName>
</protein>
<feature type="compositionally biased region" description="Low complexity" evidence="1">
    <location>
        <begin position="58"/>
        <end position="92"/>
    </location>
</feature>
<keyword evidence="2" id="KW-0732">Signal</keyword>
<feature type="compositionally biased region" description="Polar residues" evidence="1">
    <location>
        <begin position="112"/>
        <end position="124"/>
    </location>
</feature>
<gene>
    <name evidence="3" type="ORF">H8S40_08200</name>
</gene>
<keyword evidence="4" id="KW-1185">Reference proteome</keyword>
<dbReference type="RefSeq" id="WP_186865015.1">
    <property type="nucleotide sequence ID" value="NZ_JACOPE010000001.1"/>
</dbReference>
<organism evidence="3 4">
    <name type="scientific">Ruminococcus hominis</name>
    <dbReference type="NCBI Taxonomy" id="2763065"/>
    <lineage>
        <taxon>Bacteria</taxon>
        <taxon>Bacillati</taxon>
        <taxon>Bacillota</taxon>
        <taxon>Clostridia</taxon>
        <taxon>Eubacteriales</taxon>
        <taxon>Oscillospiraceae</taxon>
        <taxon>Ruminococcus</taxon>
    </lineage>
</organism>
<dbReference type="EMBL" id="JACOPE010000001">
    <property type="protein sequence ID" value="MBC5683550.1"/>
    <property type="molecule type" value="Genomic_DNA"/>
</dbReference>
<dbReference type="Gene3D" id="2.160.20.110">
    <property type="match status" value="2"/>
</dbReference>
<evidence type="ECO:0000313" key="4">
    <source>
        <dbReference type="Proteomes" id="UP000631576"/>
    </source>
</evidence>
<dbReference type="PANTHER" id="PTHR42264">
    <property type="entry name" value="EPHRIN_REC_LIKE DOMAIN-CONTAINING PROTEIN"/>
    <property type="match status" value="1"/>
</dbReference>
<accession>A0ABR7G7X7</accession>
<feature type="region of interest" description="Disordered" evidence="1">
    <location>
        <begin position="31"/>
        <end position="124"/>
    </location>
</feature>
<evidence type="ECO:0000256" key="2">
    <source>
        <dbReference type="SAM" id="SignalP"/>
    </source>
</evidence>
<reference evidence="3 4" key="1">
    <citation type="submission" date="2020-08" db="EMBL/GenBank/DDBJ databases">
        <title>Genome public.</title>
        <authorList>
            <person name="Liu C."/>
            <person name="Sun Q."/>
        </authorList>
    </citation>
    <scope>NUCLEOTIDE SEQUENCE [LARGE SCALE GENOMIC DNA]</scope>
    <source>
        <strain evidence="3 4">NSJ-13</strain>
    </source>
</reference>
<comment type="caution">
    <text evidence="3">The sequence shown here is derived from an EMBL/GenBank/DDBJ whole genome shotgun (WGS) entry which is preliminary data.</text>
</comment>
<proteinExistence type="predicted"/>
<dbReference type="Proteomes" id="UP000631576">
    <property type="component" value="Unassembled WGS sequence"/>
</dbReference>
<evidence type="ECO:0000256" key="1">
    <source>
        <dbReference type="SAM" id="MobiDB-lite"/>
    </source>
</evidence>
<feature type="signal peptide" evidence="2">
    <location>
        <begin position="1"/>
        <end position="26"/>
    </location>
</feature>
<feature type="chain" id="PRO_5045917530" evidence="2">
    <location>
        <begin position="27"/>
        <end position="3651"/>
    </location>
</feature>
<sequence length="3651" mass="391484">MRYKKVVAGLLAICLIVNIVPTTVMAETLSQGTDTTQEYTDESSENDQTQTTEPDAGDNSAENNNVNNDNADNNSAEDNNVNNDNADSNNADQSDTETNETGSNERTETEMPENTAQEGDSDVSVTATDGKFTLKQLKQANISGLIISDDNTKVTASSVEALILLSHCTAAEQQNLIIDINITGSEVDLTTPTTGPDGQQYTFAGFGSEEVPFSGQITGQKPVIIANRAIFGGLSSSATVIPGQQINWAGDESSPMLADVYVLTGGKEAGIPMAFLNGTGAIVGKVKGNGTFKIGNQITYRNEVSINGTNHAGLLCNILESGSVQITNDYEFPTNGYTISATAGNAGGLIGQMKEGTQLIVDKPGINLTALSVSATAGNAGGLIGQMDADARIVVNQAIVLDKPSVTASVNAGGFIGQATNVLFEETNQKITLTSPAVAATAGGTVGGVIGRYELSGKGNQTFPTCIDITDPVLQINQASNGNGYIGGYFGVLSLKDGTDYTIGDKTEAITLHITMNNSNYIRAYGAVAGCVQGDLNNGVLNALYLKKLKIKSDYYGTYRTQAKYHGGVVGELGATGNSNAAVYLEADTIEVEDTNPYAYNDNVSAETIDRCAFGGIVGLSAKGSVSKIRNIQINTGTGEISKGGGSVGFAETGSAVELSGTTDFSKVRYAKYWSAGQIVGGQDSALIYARGDGEGNGWILERCPSNYASQNNDIGNYGHVIRLKAEGTTTGLSSTLIGINDATHQINLASPSDTNFLDGASIANTDDFALLNIAWSTHGAFPVAGVTAANYRNLQTQTITLSGDVDLTGTGITGVSRDSQQDNMVYSGTINGQKHTIKLALGETFGLRNGNKISKGAEGGGKLYPYKWGSYYNHTAIGMFAQARGNVNQLTVAGQITMSNVSDFSSVGGFAAKAKGSTVFSGVKIEEKITIDAPNTKKTYIGGVFGEATDSSGGNIEVTFQNNSIVKPDITIQELNSNSDSYINAGSIIGYGSKQFHKLACNGLTVGGTIEAKGSNYNYAYVGGLIARTARGGLAWIEIRNLIYEGLKIDAPEAQKVCGGLFGSIWANVGVYFMGLNDDSDGTFTGTKLTVTDATINAPKANVGGLVYRSSGLWEIRKKGIDMQKFVVNAGKDVGLLVCHGERGREILEKSETEIAALYLTTTTYWKDENDYSYKIGENVSINCAGVYDEFVAYTAASADAITTNNVNGIISIATKNREGVAESENKCTTYENRTEFGKQHKTNACSRYYYDLDQCYKDAYNNKNGRIDTQSELMLWDAYQYADTSLKNYFIYDNGNTTLRNDATSTIIGGESANGLAALDMRKYSYYPINLGVARMTVQNVTIKFYNEDIEKAEGNNKSTKKTANSQHYTMHCGLFLDYTNSKDSDKKEYTINVNNVKFQGTIGKTALGSGVIFGGNVEGSSVNGTLYPITMNLNNVTLDGFSVYDCGESYAPLLINQLSNYTTLTATGIKATSEYENNTEKRSASSLIGNVGSENGNQINMTFSGITLPDKTVANGGIFTHATLLESFQYAADGIAVATYNFTKSEDWNGTDHIHKVTYGKEISGSEEYAELQLWYFDEEGYGIAKEDGGNVVYSDENKNTDFSSYLPYVCNKHVNTQGYAHEIRVNQRPVSITTGCGTYGHPYKITSEKQMKHIAEYLATRNAQKDWAIRVTTDQSTMCTGGNNHDEVYQYDGKGSWVSVSDKTTTLSNTVMHLYMLSAYYDIQGNKETTTGIFGTQTLETETSNTGKTLTLTDFRGFGSEAYPFRGVITCTDKNNPTTIILKGSGTGNGLIPYSYGSVVKDINVSYQSGTQLGITKSISYTANSTSEYYSATFFGGVIGSIMGGDNIIDNVSVDMSTNWLGLSGNRSYLAQIGGYVGSIVGGGVIFRNMDGKTGLTTTQVSGADPASTSTANLYVNPYVGRVLDGYAFSEGCAVENTNKNYKINELSAHNDKCITTTGESTSKVNRTNPMQTEVKDAQGLLVLSAIVNSGAAAGGDTAGTGTYGTNAYSGNIDASDASGKYRFGNGVYGKVRNALYSHIGENSTSAEGDIINDFALSVSDDRNSPGYNAARQEAQMASTLDNATNAPYLVTKYANPATFYIGGNARSTSIVLSQNGTYDMSRYGTGYQGISARYRSYALYSSIVKYPLSERVVPWITSVDGKDSILKVNMPVQEYSDDDFHAASIGGLFNVLRQVPDEVPADQRETYHMLQNLTIGSNNSTEKSVITLSYVGDSLSGFGNNNQYNVGVGGFAGSTAGVSAGVKQVSTANVRCKEVKIQNLDINSPASAGGLFGNTGRGAGANTDIGILIGQSSNSYNNYFGLNLIDCTYDSLNITGKYASGGFAGYVDSGANGLISSVKNTTGAELKIGDSSTIMASTGTSYAGGIFGSVKTNLEINNTGDGSNYKNVIVKSTTISATTNAGGYVGQVENSNNATYNINNAVFKDGNVTANRNIGGLIGNSESTQNNSINKCNIENSQLNTKNVNGLQTGGLIGRIGNGQIGITHSTVQGLTVYGEYSGGLIGEVIGTVTVEDTEITGTESKKTIINSKNGASGIYGRLSTNNPIIMKRCQVKYTEITTTQWSASAFSGDIHSLSGKNASISIYDSSTQHIKITAPFSGGMAGEMRGSLTASNIVMNDVEIIGTKNTDNKGLSGTIISNPESGAKYIYVAGISMQNINMKDKNGKVADNLYGYTSEASKEAIGKKCYFAFADYTGTSLKKEGTVLQPGTETDDLLDVTGTSPYAVTSPKSTLKVEKNGKEQFLYGDGAAWTKSGNAFNVNAQTIVNEKENSTNGHFSYKNTGVATFDFEAAFSTYNENQKKEKSTNNNFPVLRISGGDVTAISSYLDILTNGGFSAANALNTSTTKHVVVSADVYSYKDADTFIYDAAQSSALRVTTDKNGQISFSATTDYDNDKNRFILLTVTFAENGHSYNLQVPVLVRRMLEVDFTATLTHGTHFKSSEYDGLTSHVLDSYDSTITGYITYVYNSAMKKYTDYGWQSYVDAGGDIGQIMDKHIICNLPAGTHLSLVDCQDNNKTVYYHDITDDEAKNQEVLLSNFVNTSGMKFIQKSIGELLGAKVEKSVAGKFIKVDESGKPDGGKDDQTYPAPTVRIKGKDGYEYYRLAGTGETGAYNVMIDEDALKSGTTSNVSENYYLVITVPSTSTNETFINGGIDTNLNISVPKHINCLLRDNKAEATLDPKYNSASTYQISKGYEQELTESLGDDVSPIKLISVLDSKLQVSIKDKITFPNGQAYLTTDQLYQKFTSSIQVNHNVNGTLDTSTSSFPSGTSGTVHYYVYTENDGNRTYYSYDGKAWSDGSYDKQEVTNGGYVWTSDGGNMELVLSTDGTMENAISLEGVRNKIKGTDNTASTTFYIEAIMEVILPTAGLDVIPESKLVGNAPENYAKLMYTSLVSTEKDSLSYSNNRASLSANKTKVSYYRDEPEGVKLTYDADYIDQLGINLLDLGQNVDVDKNYANIDTTALYDLSSMKNLKETLLKSNGVRFTIRVLPKNTTGTLEEYGDVLEDASQYLTVEVNSPGYENFTESKGTWSWNIPKKVYVDNAENPSELKNSNIFDGSIFTQAIRLKIDVKNVENMNHFYSNYKILLSAEILNSNDTTIEGTYKNDNIIYTITKIKTEFVDETSN</sequence>
<name>A0ABR7G7X7_9FIRM</name>
<evidence type="ECO:0000313" key="3">
    <source>
        <dbReference type="EMBL" id="MBC5683550.1"/>
    </source>
</evidence>